<sequence length="383" mass="42102">MDMPAPHLRPTEGQKDLVRRVIAGSDMRSDATSTIDPSVYLDEARHAAERDRLFRAMPVALAPSALLPHPNSAVTHDGFGVPIILMRDKDGRIGAHLNVCRHRGTRLLDTDQIVTGPRIVCPYHAWAYGTDGRLTGLPRPESFPGLERQSHGLMPLPCREAGGIVWAGLDGERDYDFSYAEGPLAADFDALGLSGMTLYARRTHQVAGNWKLIMDAFLESYHVQRLHKDTLARFFADGEGAGDMIGPHQRSLVTRMKDAGNLDIEDWPAIRQAGTFTYQMLPGTVVICSPDYVNVMTLMPQSPSETLVEDFMLIPEPPKDAETETHWAKSWALLDGQVFGKEDFGAVALGQRGLASGAVGEILLGTLEQGVKRFHEEVDRIVG</sequence>
<dbReference type="InterPro" id="IPR017941">
    <property type="entry name" value="Rieske_2Fe-2S"/>
</dbReference>
<dbReference type="CDD" id="cd03469">
    <property type="entry name" value="Rieske_RO_Alpha_N"/>
    <property type="match status" value="1"/>
</dbReference>
<evidence type="ECO:0000313" key="4">
    <source>
        <dbReference type="Proteomes" id="UP000722336"/>
    </source>
</evidence>
<accession>A0ABS6SHP0</accession>
<dbReference type="PANTHER" id="PTHR43756:SF5">
    <property type="entry name" value="CHOLINE MONOOXYGENASE, CHLOROPLASTIC"/>
    <property type="match status" value="1"/>
</dbReference>
<evidence type="ECO:0000313" key="3">
    <source>
        <dbReference type="EMBL" id="MBV7257553.1"/>
    </source>
</evidence>
<comment type="caution">
    <text evidence="3">The sequence shown here is derived from an EMBL/GenBank/DDBJ whole genome shotgun (WGS) entry which is preliminary data.</text>
</comment>
<feature type="domain" description="Rieske" evidence="2">
    <location>
        <begin position="58"/>
        <end position="167"/>
    </location>
</feature>
<dbReference type="EMBL" id="JAGSPA010000004">
    <property type="protein sequence ID" value="MBV7257553.1"/>
    <property type="molecule type" value="Genomic_DNA"/>
</dbReference>
<proteinExistence type="predicted"/>
<dbReference type="InterPro" id="IPR001663">
    <property type="entry name" value="Rng_hydr_dOase-A"/>
</dbReference>
<name>A0ABS6SHP0_9SPHN</name>
<evidence type="ECO:0000256" key="1">
    <source>
        <dbReference type="ARBA" id="ARBA00001962"/>
    </source>
</evidence>
<dbReference type="Pfam" id="PF00848">
    <property type="entry name" value="Ring_hydroxyl_A"/>
    <property type="match status" value="1"/>
</dbReference>
<dbReference type="PROSITE" id="PS51296">
    <property type="entry name" value="RIESKE"/>
    <property type="match status" value="1"/>
</dbReference>
<dbReference type="Proteomes" id="UP000722336">
    <property type="component" value="Unassembled WGS sequence"/>
</dbReference>
<gene>
    <name evidence="3" type="ORF">KCG44_12230</name>
</gene>
<dbReference type="Pfam" id="PF00355">
    <property type="entry name" value="Rieske"/>
    <property type="match status" value="1"/>
</dbReference>
<organism evidence="3 4">
    <name type="scientific">Pacificimonas pallii</name>
    <dbReference type="NCBI Taxonomy" id="2827236"/>
    <lineage>
        <taxon>Bacteria</taxon>
        <taxon>Pseudomonadati</taxon>
        <taxon>Pseudomonadota</taxon>
        <taxon>Alphaproteobacteria</taxon>
        <taxon>Sphingomonadales</taxon>
        <taxon>Sphingosinicellaceae</taxon>
        <taxon>Pacificimonas</taxon>
    </lineage>
</organism>
<protein>
    <submittedName>
        <fullName evidence="3">Rieske 2Fe-2S domain-containing protein</fullName>
    </submittedName>
</protein>
<dbReference type="PANTHER" id="PTHR43756">
    <property type="entry name" value="CHOLINE MONOOXYGENASE, CHLOROPLASTIC"/>
    <property type="match status" value="1"/>
</dbReference>
<dbReference type="RefSeq" id="WP_218446399.1">
    <property type="nucleotide sequence ID" value="NZ_JAGSPA010000004.1"/>
</dbReference>
<keyword evidence="4" id="KW-1185">Reference proteome</keyword>
<evidence type="ECO:0000259" key="2">
    <source>
        <dbReference type="PROSITE" id="PS51296"/>
    </source>
</evidence>
<reference evidence="3 4" key="1">
    <citation type="submission" date="2021-04" db="EMBL/GenBank/DDBJ databases">
        <authorList>
            <person name="Pira H."/>
            <person name="Risdian C."/>
            <person name="Wink J."/>
        </authorList>
    </citation>
    <scope>NUCLEOTIDE SEQUENCE [LARGE SCALE GENOMIC DNA]</scope>
    <source>
        <strain evidence="3 4">WHA3</strain>
    </source>
</reference>
<dbReference type="InterPro" id="IPR015879">
    <property type="entry name" value="Ring_hydroxy_dOase_asu_C_dom"/>
</dbReference>
<comment type="cofactor">
    <cofactor evidence="1">
        <name>Fe cation</name>
        <dbReference type="ChEBI" id="CHEBI:24875"/>
    </cofactor>
</comment>